<accession>A0A127VEX2</accession>
<dbReference type="AlphaFoldDB" id="A0A127VEX2"/>
<protein>
    <submittedName>
        <fullName evidence="2">1,3-beta-glucan synthase regulator</fullName>
    </submittedName>
</protein>
<dbReference type="SMART" id="SM00860">
    <property type="entry name" value="SMI1_KNR4"/>
    <property type="match status" value="1"/>
</dbReference>
<dbReference type="InterPro" id="IPR018958">
    <property type="entry name" value="Knr4/Smi1-like_dom"/>
</dbReference>
<evidence type="ECO:0000259" key="1">
    <source>
        <dbReference type="SMART" id="SM00860"/>
    </source>
</evidence>
<dbReference type="KEGG" id="pcm:AY601_2975"/>
<dbReference type="RefSeq" id="WP_068402377.1">
    <property type="nucleotide sequence ID" value="NZ_CP014504.1"/>
</dbReference>
<gene>
    <name evidence="2" type="ORF">AY601_2975</name>
</gene>
<dbReference type="Pfam" id="PF09346">
    <property type="entry name" value="SMI1_KNR4"/>
    <property type="match status" value="1"/>
</dbReference>
<keyword evidence="3" id="KW-1185">Reference proteome</keyword>
<name>A0A127VEX2_9SPHI</name>
<proteinExistence type="predicted"/>
<reference evidence="2 3" key="1">
    <citation type="submission" date="2016-03" db="EMBL/GenBank/DDBJ databases">
        <title>Complete genome sequence of Pedobacter cryoconitis PAMC 27485.</title>
        <authorList>
            <person name="Lee J."/>
            <person name="Kim O.-S."/>
        </authorList>
    </citation>
    <scope>NUCLEOTIDE SEQUENCE [LARGE SCALE GENOMIC DNA]</scope>
    <source>
        <strain evidence="2 3">PAMC 27485</strain>
    </source>
</reference>
<dbReference type="InterPro" id="IPR037883">
    <property type="entry name" value="Knr4/Smi1-like_sf"/>
</dbReference>
<dbReference type="Proteomes" id="UP000071561">
    <property type="component" value="Chromosome"/>
</dbReference>
<evidence type="ECO:0000313" key="3">
    <source>
        <dbReference type="Proteomes" id="UP000071561"/>
    </source>
</evidence>
<feature type="domain" description="Knr4/Smi1-like" evidence="1">
    <location>
        <begin position="9"/>
        <end position="138"/>
    </location>
</feature>
<dbReference type="OrthoDB" id="6637351at2"/>
<organism evidence="2 3">
    <name type="scientific">Pedobacter cryoconitis</name>
    <dbReference type="NCBI Taxonomy" id="188932"/>
    <lineage>
        <taxon>Bacteria</taxon>
        <taxon>Pseudomonadati</taxon>
        <taxon>Bacteroidota</taxon>
        <taxon>Sphingobacteriia</taxon>
        <taxon>Sphingobacteriales</taxon>
        <taxon>Sphingobacteriaceae</taxon>
        <taxon>Pedobacter</taxon>
    </lineage>
</organism>
<evidence type="ECO:0000313" key="2">
    <source>
        <dbReference type="EMBL" id="AMP99849.1"/>
    </source>
</evidence>
<sequence length="142" mass="16456">MEFEQTSQNLSLEDLRDFETKINLTLPEDFKEHYLKSNGGYPPFEHVKGINHLFTINGFIPIKHGTAPIEETISDYKKSGITFGPKIPFAFDNGDNIYLISLDSEDYETIYLVESEFLNIKEKQYYKVSNNFTGFLASFYNE</sequence>
<dbReference type="SUPFAM" id="SSF160631">
    <property type="entry name" value="SMI1/KNR4-like"/>
    <property type="match status" value="1"/>
</dbReference>
<dbReference type="PATRIC" id="fig|188932.3.peg.3104"/>
<dbReference type="Gene3D" id="3.40.1580.10">
    <property type="entry name" value="SMI1/KNR4-like"/>
    <property type="match status" value="1"/>
</dbReference>
<dbReference type="EMBL" id="CP014504">
    <property type="protein sequence ID" value="AMP99849.1"/>
    <property type="molecule type" value="Genomic_DNA"/>
</dbReference>